<accession>A0ABT3JQI4</accession>
<evidence type="ECO:0000313" key="2">
    <source>
        <dbReference type="Proteomes" id="UP001209107"/>
    </source>
</evidence>
<comment type="caution">
    <text evidence="1">The sequence shown here is derived from an EMBL/GenBank/DDBJ whole genome shotgun (WGS) entry which is preliminary data.</text>
</comment>
<dbReference type="RefSeq" id="WP_265145104.1">
    <property type="nucleotide sequence ID" value="NZ_JAPCHZ010000006.1"/>
</dbReference>
<dbReference type="EMBL" id="JAPCHZ010000006">
    <property type="protein sequence ID" value="MCW4453038.1"/>
    <property type="molecule type" value="Genomic_DNA"/>
</dbReference>
<dbReference type="PROSITE" id="PS51257">
    <property type="entry name" value="PROKAR_LIPOPROTEIN"/>
    <property type="match status" value="1"/>
</dbReference>
<keyword evidence="2" id="KW-1185">Reference proteome</keyword>
<gene>
    <name evidence="1" type="ORF">OK344_12575</name>
</gene>
<name>A0ABT3JQI4_9FLAO</name>
<dbReference type="Proteomes" id="UP001209107">
    <property type="component" value="Unassembled WGS sequence"/>
</dbReference>
<organism evidence="1 2">
    <name type="scientific">Kaistella yananensis</name>
    <dbReference type="NCBI Taxonomy" id="2989820"/>
    <lineage>
        <taxon>Bacteria</taxon>
        <taxon>Pseudomonadati</taxon>
        <taxon>Bacteroidota</taxon>
        <taxon>Flavobacteriia</taxon>
        <taxon>Flavobacteriales</taxon>
        <taxon>Weeksellaceae</taxon>
        <taxon>Chryseobacterium group</taxon>
        <taxon>Kaistella</taxon>
    </lineage>
</organism>
<reference evidence="1 2" key="1">
    <citation type="submission" date="2022-10" db="EMBL/GenBank/DDBJ databases">
        <title>Kaistella sp. BT-6-1-3.</title>
        <authorList>
            <person name="Ai J."/>
            <person name="Deng Z."/>
        </authorList>
    </citation>
    <scope>NUCLEOTIDE SEQUENCE [LARGE SCALE GENOMIC DNA]</scope>
    <source>
        <strain evidence="1 2">BT6-1-3</strain>
    </source>
</reference>
<evidence type="ECO:0000313" key="1">
    <source>
        <dbReference type="EMBL" id="MCW4453038.1"/>
    </source>
</evidence>
<sequence>MNKILILLFTSALFSCTKKEPHLNTTKSDSTKIIESINVVRMKINDSIRLKNNQNIFADLSGTHVLRFSSDESPAINGKVNFEKTGRDLYTISGSGKSGQNTVKMEGIINRVSAKHLNFEGKIIQNINGKTYTRTKKTTFLDEGKGNFWRLQDKINGSGFVEYIDIYF</sequence>
<proteinExistence type="predicted"/>
<evidence type="ECO:0008006" key="3">
    <source>
        <dbReference type="Google" id="ProtNLM"/>
    </source>
</evidence>
<protein>
    <recommendedName>
        <fullName evidence="3">Lipoprotein</fullName>
    </recommendedName>
</protein>